<dbReference type="InterPro" id="IPR036388">
    <property type="entry name" value="WH-like_DNA-bd_sf"/>
</dbReference>
<dbReference type="Pfam" id="PF01638">
    <property type="entry name" value="HxlR"/>
    <property type="match status" value="1"/>
</dbReference>
<accession>A0ABW9I7F5</accession>
<dbReference type="Proteomes" id="UP001631957">
    <property type="component" value="Unassembled WGS sequence"/>
</dbReference>
<keyword evidence="3" id="KW-0804">Transcription</keyword>
<dbReference type="EMBL" id="JBJVNI010000041">
    <property type="protein sequence ID" value="MFM9615801.1"/>
    <property type="molecule type" value="Genomic_DNA"/>
</dbReference>
<evidence type="ECO:0000256" key="2">
    <source>
        <dbReference type="ARBA" id="ARBA00023125"/>
    </source>
</evidence>
<sequence>MSGEWTWDILVALCARPLQYTRLLETIRTQNNEIRWPGRKHLHLQDSQLNRTLRRLEQAELVRRTRESFFPYRATYELSTAARELLGASTSLVLWTEAHSDLLERTRQRRKEEGPR</sequence>
<dbReference type="PANTHER" id="PTHR33204">
    <property type="entry name" value="TRANSCRIPTIONAL REGULATOR, MARR FAMILY"/>
    <property type="match status" value="1"/>
</dbReference>
<keyword evidence="6" id="KW-1185">Reference proteome</keyword>
<evidence type="ECO:0000256" key="1">
    <source>
        <dbReference type="ARBA" id="ARBA00023015"/>
    </source>
</evidence>
<keyword evidence="1" id="KW-0805">Transcription regulation</keyword>
<dbReference type="InterPro" id="IPR002577">
    <property type="entry name" value="HTH_HxlR"/>
</dbReference>
<protein>
    <submittedName>
        <fullName evidence="5">Winged helix-turn-helix transcriptional regulator</fullName>
    </submittedName>
</protein>
<evidence type="ECO:0000313" key="5">
    <source>
        <dbReference type="EMBL" id="MFM9615801.1"/>
    </source>
</evidence>
<comment type="caution">
    <text evidence="5">The sequence shown here is derived from an EMBL/GenBank/DDBJ whole genome shotgun (WGS) entry which is preliminary data.</text>
</comment>
<evidence type="ECO:0000259" key="4">
    <source>
        <dbReference type="PROSITE" id="PS51118"/>
    </source>
</evidence>
<dbReference type="PROSITE" id="PS51118">
    <property type="entry name" value="HTH_HXLR"/>
    <property type="match status" value="1"/>
</dbReference>
<dbReference type="RefSeq" id="WP_112474428.1">
    <property type="nucleotide sequence ID" value="NZ_JBJVNI010000041.1"/>
</dbReference>
<keyword evidence="2" id="KW-0238">DNA-binding</keyword>
<organism evidence="5 6">
    <name type="scientific">Streptomyces niveiscabiei</name>
    <dbReference type="NCBI Taxonomy" id="164115"/>
    <lineage>
        <taxon>Bacteria</taxon>
        <taxon>Bacillati</taxon>
        <taxon>Actinomycetota</taxon>
        <taxon>Actinomycetes</taxon>
        <taxon>Kitasatosporales</taxon>
        <taxon>Streptomycetaceae</taxon>
        <taxon>Streptomyces</taxon>
    </lineage>
</organism>
<gene>
    <name evidence="5" type="ORF">ACKI18_44880</name>
</gene>
<proteinExistence type="predicted"/>
<dbReference type="PANTHER" id="PTHR33204:SF37">
    <property type="entry name" value="HTH-TYPE TRANSCRIPTIONAL REGULATOR YODB"/>
    <property type="match status" value="1"/>
</dbReference>
<reference evidence="5 6" key="1">
    <citation type="submission" date="2024-12" db="EMBL/GenBank/DDBJ databases">
        <title>Forecasting of Potato common scab and diversities of Pathogenic streptomyces spp. in china.</title>
        <authorList>
            <person name="Handique U."/>
            <person name="Wu J."/>
        </authorList>
    </citation>
    <scope>NUCLEOTIDE SEQUENCE [LARGE SCALE GENOMIC DNA]</scope>
    <source>
        <strain evidence="5 6">ZRIMU1530</strain>
    </source>
</reference>
<evidence type="ECO:0000256" key="3">
    <source>
        <dbReference type="ARBA" id="ARBA00023163"/>
    </source>
</evidence>
<feature type="domain" description="HTH hxlR-type" evidence="4">
    <location>
        <begin position="1"/>
        <end position="104"/>
    </location>
</feature>
<name>A0ABW9I7F5_9ACTN</name>
<dbReference type="Gene3D" id="1.10.10.10">
    <property type="entry name" value="Winged helix-like DNA-binding domain superfamily/Winged helix DNA-binding domain"/>
    <property type="match status" value="1"/>
</dbReference>
<dbReference type="InterPro" id="IPR036390">
    <property type="entry name" value="WH_DNA-bd_sf"/>
</dbReference>
<evidence type="ECO:0000313" key="6">
    <source>
        <dbReference type="Proteomes" id="UP001631957"/>
    </source>
</evidence>
<dbReference type="SUPFAM" id="SSF46785">
    <property type="entry name" value="Winged helix' DNA-binding domain"/>
    <property type="match status" value="1"/>
</dbReference>